<reference evidence="2 3" key="1">
    <citation type="submission" date="2019-05" db="EMBL/GenBank/DDBJ databases">
        <title>Complete genome sequencing of Anaerostipes rhamnosivorans.</title>
        <authorList>
            <person name="Bui T.P.N."/>
            <person name="de Vos W.M."/>
        </authorList>
    </citation>
    <scope>NUCLEOTIDE SEQUENCE [LARGE SCALE GENOMIC DNA]</scope>
    <source>
        <strain evidence="2 3">1y2</strain>
    </source>
</reference>
<dbReference type="GO" id="GO:0003676">
    <property type="term" value="F:nucleic acid binding"/>
    <property type="evidence" value="ECO:0007669"/>
    <property type="project" value="InterPro"/>
</dbReference>
<dbReference type="InterPro" id="IPR012337">
    <property type="entry name" value="RNaseH-like_sf"/>
</dbReference>
<organism evidence="2 3">
    <name type="scientific">Anaerostipes rhamnosivorans</name>
    <dbReference type="NCBI Taxonomy" id="1229621"/>
    <lineage>
        <taxon>Bacteria</taxon>
        <taxon>Bacillati</taxon>
        <taxon>Bacillota</taxon>
        <taxon>Clostridia</taxon>
        <taxon>Lachnospirales</taxon>
        <taxon>Lachnospiraceae</taxon>
        <taxon>Anaerostipes</taxon>
    </lineage>
</organism>
<dbReference type="OrthoDB" id="7845843at2"/>
<dbReference type="GO" id="GO:0004523">
    <property type="term" value="F:RNA-DNA hybrid ribonuclease activity"/>
    <property type="evidence" value="ECO:0007669"/>
    <property type="project" value="UniProtKB-EC"/>
</dbReference>
<dbReference type="InterPro" id="IPR036397">
    <property type="entry name" value="RNaseH_sf"/>
</dbReference>
<gene>
    <name evidence="2" type="ORF">AR1Y2_2711</name>
</gene>
<dbReference type="InterPro" id="IPR002156">
    <property type="entry name" value="RNaseH_domain"/>
</dbReference>
<dbReference type="SUPFAM" id="SSF53098">
    <property type="entry name" value="Ribonuclease H-like"/>
    <property type="match status" value="1"/>
</dbReference>
<dbReference type="Pfam" id="PF00075">
    <property type="entry name" value="RNase_H"/>
    <property type="match status" value="1"/>
</dbReference>
<accession>A0A4P8IH56</accession>
<protein>
    <submittedName>
        <fullName evidence="2">Ribonuclease HI</fullName>
        <ecNumber evidence="2">3.1.26.4</ecNumber>
    </submittedName>
</protein>
<evidence type="ECO:0000313" key="2">
    <source>
        <dbReference type="EMBL" id="QCP36165.1"/>
    </source>
</evidence>
<dbReference type="RefSeq" id="WP_137329433.1">
    <property type="nucleotide sequence ID" value="NZ_CP040058.1"/>
</dbReference>
<evidence type="ECO:0000313" key="3">
    <source>
        <dbReference type="Proteomes" id="UP000298653"/>
    </source>
</evidence>
<sequence length="140" mass="16477">MKRIDIYIYTACHARKTGPAVYRAILEYVSIKTNLLIDEGQLEDTTKNRAVVEAALRALHRIKKGERMEITIHTESEYFMRILKDLNRYADADWQKANKQDIKNADLWKQIYVFATLHKLRCDINLDKYNCKTILEGRLT</sequence>
<proteinExistence type="predicted"/>
<dbReference type="EC" id="3.1.26.4" evidence="2"/>
<evidence type="ECO:0000259" key="1">
    <source>
        <dbReference type="PROSITE" id="PS50879"/>
    </source>
</evidence>
<dbReference type="Gene3D" id="3.30.420.10">
    <property type="entry name" value="Ribonuclease H-like superfamily/Ribonuclease H"/>
    <property type="match status" value="1"/>
</dbReference>
<dbReference type="Proteomes" id="UP000298653">
    <property type="component" value="Chromosome"/>
</dbReference>
<dbReference type="EMBL" id="CP040058">
    <property type="protein sequence ID" value="QCP36165.1"/>
    <property type="molecule type" value="Genomic_DNA"/>
</dbReference>
<feature type="domain" description="RNase H type-1" evidence="1">
    <location>
        <begin position="1"/>
        <end position="140"/>
    </location>
</feature>
<dbReference type="PROSITE" id="PS50879">
    <property type="entry name" value="RNASE_H_1"/>
    <property type="match status" value="1"/>
</dbReference>
<keyword evidence="2" id="KW-0378">Hydrolase</keyword>
<dbReference type="KEGG" id="arf:AR1Y2_2711"/>
<dbReference type="AlphaFoldDB" id="A0A4P8IH56"/>
<keyword evidence="3" id="KW-1185">Reference proteome</keyword>
<name>A0A4P8IH56_9FIRM</name>